<keyword evidence="9" id="KW-0496">Mitochondrion</keyword>
<feature type="non-terminal residue" evidence="12">
    <location>
        <position position="1"/>
    </location>
</feature>
<dbReference type="VEuPathDB" id="FungiDB:MELLADRAFT_36450"/>
<dbReference type="EMBL" id="GL883111">
    <property type="protein sequence ID" value="EGG05943.1"/>
    <property type="molecule type" value="Genomic_DNA"/>
</dbReference>
<gene>
    <name evidence="12" type="ORF">MELLADRAFT_36450</name>
</gene>
<evidence type="ECO:0000256" key="3">
    <source>
        <dbReference type="ARBA" id="ARBA00008370"/>
    </source>
</evidence>
<comment type="similarity">
    <text evidence="3">Belongs to the COX16 family.</text>
</comment>
<dbReference type="HOGENOM" id="CLU_131611_0_0_1"/>
<evidence type="ECO:0000313" key="12">
    <source>
        <dbReference type="EMBL" id="EGG05943.1"/>
    </source>
</evidence>
<comment type="subcellular location">
    <subcellularLocation>
        <location evidence="2">Mitochondrion inner membrane</location>
        <topology evidence="2">Single-pass membrane protein</topology>
    </subcellularLocation>
</comment>
<evidence type="ECO:0000256" key="9">
    <source>
        <dbReference type="ARBA" id="ARBA00023128"/>
    </source>
</evidence>
<evidence type="ECO:0000256" key="8">
    <source>
        <dbReference type="ARBA" id="ARBA00022989"/>
    </source>
</evidence>
<keyword evidence="10" id="KW-0472">Membrane</keyword>
<keyword evidence="6" id="KW-0812">Transmembrane</keyword>
<keyword evidence="7" id="KW-0999">Mitochondrion inner membrane</keyword>
<evidence type="ECO:0000256" key="2">
    <source>
        <dbReference type="ARBA" id="ARBA00004434"/>
    </source>
</evidence>
<dbReference type="STRING" id="747676.F4RNZ5"/>
<dbReference type="RefSeq" id="XP_007410999.1">
    <property type="nucleotide sequence ID" value="XM_007410937.1"/>
</dbReference>
<dbReference type="AlphaFoldDB" id="F4RNZ5"/>
<keyword evidence="13" id="KW-1185">Reference proteome</keyword>
<feature type="region of interest" description="Disordered" evidence="11">
    <location>
        <begin position="56"/>
        <end position="121"/>
    </location>
</feature>
<evidence type="ECO:0000256" key="6">
    <source>
        <dbReference type="ARBA" id="ARBA00022692"/>
    </source>
</evidence>
<evidence type="ECO:0000256" key="4">
    <source>
        <dbReference type="ARBA" id="ARBA00015368"/>
    </source>
</evidence>
<feature type="compositionally biased region" description="Basic and acidic residues" evidence="11">
    <location>
        <begin position="84"/>
        <end position="94"/>
    </location>
</feature>
<evidence type="ECO:0000256" key="7">
    <source>
        <dbReference type="ARBA" id="ARBA00022792"/>
    </source>
</evidence>
<dbReference type="GO" id="GO:0005743">
    <property type="term" value="C:mitochondrial inner membrane"/>
    <property type="evidence" value="ECO:0007669"/>
    <property type="project" value="UniProtKB-SubCell"/>
</dbReference>
<evidence type="ECO:0000256" key="11">
    <source>
        <dbReference type="SAM" id="MobiDB-lite"/>
    </source>
</evidence>
<name>F4RNZ5_MELLP</name>
<evidence type="ECO:0000256" key="10">
    <source>
        <dbReference type="ARBA" id="ARBA00023136"/>
    </source>
</evidence>
<dbReference type="eggNOG" id="ENOG502S9GT">
    <property type="taxonomic scope" value="Eukaryota"/>
</dbReference>
<proteinExistence type="inferred from homology"/>
<reference evidence="13" key="1">
    <citation type="journal article" date="2011" name="Proc. Natl. Acad. Sci. U.S.A.">
        <title>Obligate biotrophy features unraveled by the genomic analysis of rust fungi.</title>
        <authorList>
            <person name="Duplessis S."/>
            <person name="Cuomo C.A."/>
            <person name="Lin Y.-C."/>
            <person name="Aerts A."/>
            <person name="Tisserant E."/>
            <person name="Veneault-Fourrey C."/>
            <person name="Joly D.L."/>
            <person name="Hacquard S."/>
            <person name="Amselem J."/>
            <person name="Cantarel B.L."/>
            <person name="Chiu R."/>
            <person name="Coutinho P.M."/>
            <person name="Feau N."/>
            <person name="Field M."/>
            <person name="Frey P."/>
            <person name="Gelhaye E."/>
            <person name="Goldberg J."/>
            <person name="Grabherr M.G."/>
            <person name="Kodira C.D."/>
            <person name="Kohler A."/>
            <person name="Kuees U."/>
            <person name="Lindquist E.A."/>
            <person name="Lucas S.M."/>
            <person name="Mago R."/>
            <person name="Mauceli E."/>
            <person name="Morin E."/>
            <person name="Murat C."/>
            <person name="Pangilinan J.L."/>
            <person name="Park R."/>
            <person name="Pearson M."/>
            <person name="Quesneville H."/>
            <person name="Rouhier N."/>
            <person name="Sakthikumar S."/>
            <person name="Salamov A.A."/>
            <person name="Schmutz J."/>
            <person name="Selles B."/>
            <person name="Shapiro H."/>
            <person name="Tanguay P."/>
            <person name="Tuskan G.A."/>
            <person name="Henrissat B."/>
            <person name="Van de Peer Y."/>
            <person name="Rouze P."/>
            <person name="Ellis J.G."/>
            <person name="Dodds P.N."/>
            <person name="Schein J.E."/>
            <person name="Zhong S."/>
            <person name="Hamelin R.C."/>
            <person name="Grigoriev I.V."/>
            <person name="Szabo L.J."/>
            <person name="Martin F."/>
        </authorList>
    </citation>
    <scope>NUCLEOTIDE SEQUENCE [LARGE SCALE GENOMIC DNA]</scope>
    <source>
        <strain evidence="13">98AG31 / pathotype 3-4-7</strain>
    </source>
</reference>
<sequence length="121" mass="13894">GTLLTGSFLLSKLTQTRYDYNATRVHTLAEEERLQLDRNRKRVDLREEYFRLSQPGDVGDSFVSARPGGTQQAPEVNNKKNRQRNWEWDGEQVRVPRPPGMAEWGAVDPRERSPDAGTRLV</sequence>
<dbReference type="GeneID" id="18927555"/>
<dbReference type="InterPro" id="IPR020164">
    <property type="entry name" value="Cyt_c_Oxase_assmbl_COX16"/>
</dbReference>
<organism evidence="13">
    <name type="scientific">Melampsora larici-populina (strain 98AG31 / pathotype 3-4-7)</name>
    <name type="common">Poplar leaf rust fungus</name>
    <dbReference type="NCBI Taxonomy" id="747676"/>
    <lineage>
        <taxon>Eukaryota</taxon>
        <taxon>Fungi</taxon>
        <taxon>Dikarya</taxon>
        <taxon>Basidiomycota</taxon>
        <taxon>Pucciniomycotina</taxon>
        <taxon>Pucciniomycetes</taxon>
        <taxon>Pucciniales</taxon>
        <taxon>Melampsoraceae</taxon>
        <taxon>Melampsora</taxon>
    </lineage>
</organism>
<dbReference type="KEGG" id="mlr:MELLADRAFT_36450"/>
<dbReference type="Pfam" id="PF14138">
    <property type="entry name" value="COX16"/>
    <property type="match status" value="1"/>
</dbReference>
<dbReference type="OrthoDB" id="5516033at2759"/>
<evidence type="ECO:0000256" key="1">
    <source>
        <dbReference type="ARBA" id="ARBA00002490"/>
    </source>
</evidence>
<comment type="function">
    <text evidence="1">Required for the assembly of the mitochondrial respiratory chain complex IV (CIV), also known as cytochrome c oxidase. May participate in merging the COX1 and COX2 assembly lines.</text>
</comment>
<dbReference type="Proteomes" id="UP000001072">
    <property type="component" value="Unassembled WGS sequence"/>
</dbReference>
<evidence type="ECO:0000256" key="5">
    <source>
        <dbReference type="ARBA" id="ARBA00019222"/>
    </source>
</evidence>
<dbReference type="InParanoid" id="F4RNZ5"/>
<keyword evidence="8" id="KW-1133">Transmembrane helix</keyword>
<protein>
    <recommendedName>
        <fullName evidence="4">Cytochrome c oxidase assembly protein COX16, mitochondrial</fullName>
    </recommendedName>
    <alternativeName>
        <fullName evidence="5">Cytochrome c oxidase assembly protein cox16, mitochondrial</fullName>
    </alternativeName>
</protein>
<evidence type="ECO:0000313" key="13">
    <source>
        <dbReference type="Proteomes" id="UP000001072"/>
    </source>
</evidence>
<accession>F4RNZ5</accession>